<keyword evidence="1" id="KW-0732">Signal</keyword>
<reference evidence="2" key="2">
    <citation type="submission" date="2021-01" db="EMBL/GenBank/DDBJ databases">
        <authorList>
            <person name="Schikora-Tamarit M.A."/>
        </authorList>
    </citation>
    <scope>NUCLEOTIDE SEQUENCE</scope>
    <source>
        <strain evidence="2">NCAIM Y.01608</strain>
    </source>
</reference>
<protein>
    <submittedName>
        <fullName evidence="2">Uncharacterized protein</fullName>
    </submittedName>
</protein>
<evidence type="ECO:0000256" key="1">
    <source>
        <dbReference type="SAM" id="SignalP"/>
    </source>
</evidence>
<dbReference type="Proteomes" id="UP000788993">
    <property type="component" value="Unassembled WGS sequence"/>
</dbReference>
<feature type="chain" id="PRO_5040175648" evidence="1">
    <location>
        <begin position="23"/>
        <end position="95"/>
    </location>
</feature>
<name>A0A9P8NUW2_9ASCO</name>
<evidence type="ECO:0000313" key="3">
    <source>
        <dbReference type="Proteomes" id="UP000788993"/>
    </source>
</evidence>
<evidence type="ECO:0000313" key="2">
    <source>
        <dbReference type="EMBL" id="KAH3659504.1"/>
    </source>
</evidence>
<dbReference type="AlphaFoldDB" id="A0A9P8NUW2"/>
<organism evidence="2 3">
    <name type="scientific">Ogataea polymorpha</name>
    <dbReference type="NCBI Taxonomy" id="460523"/>
    <lineage>
        <taxon>Eukaryota</taxon>
        <taxon>Fungi</taxon>
        <taxon>Dikarya</taxon>
        <taxon>Ascomycota</taxon>
        <taxon>Saccharomycotina</taxon>
        <taxon>Pichiomycetes</taxon>
        <taxon>Pichiales</taxon>
        <taxon>Pichiaceae</taxon>
        <taxon>Ogataea</taxon>
    </lineage>
</organism>
<dbReference type="EMBL" id="JAEUBD010001504">
    <property type="protein sequence ID" value="KAH3659504.1"/>
    <property type="molecule type" value="Genomic_DNA"/>
</dbReference>
<gene>
    <name evidence="2" type="ORF">OGATHE_005549</name>
</gene>
<feature type="signal peptide" evidence="1">
    <location>
        <begin position="1"/>
        <end position="22"/>
    </location>
</feature>
<proteinExistence type="predicted"/>
<reference evidence="2" key="1">
    <citation type="journal article" date="2021" name="Open Biol.">
        <title>Shared evolutionary footprints suggest mitochondrial oxidative damage underlies multiple complex I losses in fungi.</title>
        <authorList>
            <person name="Schikora-Tamarit M.A."/>
            <person name="Marcet-Houben M."/>
            <person name="Nosek J."/>
            <person name="Gabaldon T."/>
        </authorList>
    </citation>
    <scope>NUCLEOTIDE SEQUENCE</scope>
    <source>
        <strain evidence="2">NCAIM Y.01608</strain>
    </source>
</reference>
<sequence>MVSLFSIAALTAGIDFMARVLAFENAPMNPNLIPVFLRISSLYNFLISIKADMSTSLNVVNEAAVFCDSFSLSAILSLIRFILTLSSVLENLPTD</sequence>
<comment type="caution">
    <text evidence="2">The sequence shown here is derived from an EMBL/GenBank/DDBJ whole genome shotgun (WGS) entry which is preliminary data.</text>
</comment>
<keyword evidence="3" id="KW-1185">Reference proteome</keyword>
<accession>A0A9P8NUW2</accession>